<dbReference type="Proteomes" id="UP000266723">
    <property type="component" value="Unassembled WGS sequence"/>
</dbReference>
<dbReference type="EMBL" id="QGKV02000297">
    <property type="protein sequence ID" value="KAF3609125.1"/>
    <property type="molecule type" value="Genomic_DNA"/>
</dbReference>
<accession>A0ABQ7F1N0</accession>
<proteinExistence type="predicted"/>
<evidence type="ECO:0000256" key="1">
    <source>
        <dbReference type="SAM" id="Phobius"/>
    </source>
</evidence>
<name>A0ABQ7F1N0_BRACR</name>
<comment type="caution">
    <text evidence="2">The sequence shown here is derived from an EMBL/GenBank/DDBJ whole genome shotgun (WGS) entry which is preliminary data.</text>
</comment>
<feature type="transmembrane region" description="Helical" evidence="1">
    <location>
        <begin position="53"/>
        <end position="76"/>
    </location>
</feature>
<feature type="transmembrane region" description="Helical" evidence="1">
    <location>
        <begin position="20"/>
        <end position="41"/>
    </location>
</feature>
<keyword evidence="1" id="KW-1133">Transmembrane helix</keyword>
<evidence type="ECO:0000313" key="3">
    <source>
        <dbReference type="Proteomes" id="UP000266723"/>
    </source>
</evidence>
<evidence type="ECO:0000313" key="2">
    <source>
        <dbReference type="EMBL" id="KAF3609125.1"/>
    </source>
</evidence>
<sequence length="87" mass="9870">MPKTIVNVVFFGNFPLFFDVLVLLVDGSLGFVVLVSPAILLPPQLQWALAKLFWRLASISLWVQPLCILRVVVLHVDLWDNVSLLWV</sequence>
<reference evidence="2 3" key="1">
    <citation type="journal article" date="2020" name="BMC Genomics">
        <title>Intraspecific diversification of the crop wild relative Brassica cretica Lam. using demographic model selection.</title>
        <authorList>
            <person name="Kioukis A."/>
            <person name="Michalopoulou V.A."/>
            <person name="Briers L."/>
            <person name="Pirintsos S."/>
            <person name="Studholme D.J."/>
            <person name="Pavlidis P."/>
            <person name="Sarris P.F."/>
        </authorList>
    </citation>
    <scope>NUCLEOTIDE SEQUENCE [LARGE SCALE GENOMIC DNA]</scope>
    <source>
        <strain evidence="3">cv. PFS-1207/04</strain>
    </source>
</reference>
<gene>
    <name evidence="2" type="ORF">DY000_02045841</name>
</gene>
<keyword evidence="3" id="KW-1185">Reference proteome</keyword>
<keyword evidence="1" id="KW-0812">Transmembrane</keyword>
<protein>
    <submittedName>
        <fullName evidence="2">Uncharacterized protein</fullName>
    </submittedName>
</protein>
<organism evidence="2 3">
    <name type="scientific">Brassica cretica</name>
    <name type="common">Mustard</name>
    <dbReference type="NCBI Taxonomy" id="69181"/>
    <lineage>
        <taxon>Eukaryota</taxon>
        <taxon>Viridiplantae</taxon>
        <taxon>Streptophyta</taxon>
        <taxon>Embryophyta</taxon>
        <taxon>Tracheophyta</taxon>
        <taxon>Spermatophyta</taxon>
        <taxon>Magnoliopsida</taxon>
        <taxon>eudicotyledons</taxon>
        <taxon>Gunneridae</taxon>
        <taxon>Pentapetalae</taxon>
        <taxon>rosids</taxon>
        <taxon>malvids</taxon>
        <taxon>Brassicales</taxon>
        <taxon>Brassicaceae</taxon>
        <taxon>Brassiceae</taxon>
        <taxon>Brassica</taxon>
    </lineage>
</organism>
<keyword evidence="1" id="KW-0472">Membrane</keyword>